<protein>
    <submittedName>
        <fullName evidence="2">Replisome organizer</fullName>
    </submittedName>
</protein>
<name>A0A8S5UYT2_9CAUD</name>
<proteinExistence type="predicted"/>
<feature type="region of interest" description="Disordered" evidence="1">
    <location>
        <begin position="225"/>
        <end position="246"/>
    </location>
</feature>
<feature type="region of interest" description="Disordered" evidence="1">
    <location>
        <begin position="131"/>
        <end position="157"/>
    </location>
</feature>
<evidence type="ECO:0000313" key="2">
    <source>
        <dbReference type="EMBL" id="DAF99656.1"/>
    </source>
</evidence>
<sequence length="246" mass="27480">MPNRIIKDSIRTSKSINAMSDFQFRLWAYLITYVDDYGRGSADPELLKGFVFPRRKGVTEGTISKTLAELATIGSVILYEVDGEPYLCFPNWSEHQTVRNKVSKFPAPADGLITSEINCNQLQAGESKCARNPIQNPESRIQNPEEVGGEPKTASPPVVSIPLNDGTEYPVSQEQCQEWAGVYPAVDVIQQLREMREWCLNNPAKRKTARGVRGFITRWLAKEQDRGGRKGAKGPGNKCEDAWGYV</sequence>
<reference evidence="2" key="1">
    <citation type="journal article" date="2021" name="Proc. Natl. Acad. Sci. U.S.A.">
        <title>A Catalog of Tens of Thousands of Viruses from Human Metagenomes Reveals Hidden Associations with Chronic Diseases.</title>
        <authorList>
            <person name="Tisza M.J."/>
            <person name="Buck C.B."/>
        </authorList>
    </citation>
    <scope>NUCLEOTIDE SEQUENCE</scope>
    <source>
        <strain evidence="2">Ctu1o13</strain>
    </source>
</reference>
<accession>A0A8S5UYT2</accession>
<organism evidence="2">
    <name type="scientific">Siphoviridae sp. ctu1o13</name>
    <dbReference type="NCBI Taxonomy" id="2825711"/>
    <lineage>
        <taxon>Viruses</taxon>
        <taxon>Duplodnaviria</taxon>
        <taxon>Heunggongvirae</taxon>
        <taxon>Uroviricota</taxon>
        <taxon>Caudoviricetes</taxon>
    </lineage>
</organism>
<evidence type="ECO:0000256" key="1">
    <source>
        <dbReference type="SAM" id="MobiDB-lite"/>
    </source>
</evidence>
<dbReference type="EMBL" id="BK016170">
    <property type="protein sequence ID" value="DAF99656.1"/>
    <property type="molecule type" value="Genomic_DNA"/>
</dbReference>
<feature type="compositionally biased region" description="Polar residues" evidence="1">
    <location>
        <begin position="133"/>
        <end position="142"/>
    </location>
</feature>